<accession>A0A4Y2MZB3</accession>
<proteinExistence type="predicted"/>
<dbReference type="Proteomes" id="UP000499080">
    <property type="component" value="Unassembled WGS sequence"/>
</dbReference>
<comment type="caution">
    <text evidence="1">The sequence shown here is derived from an EMBL/GenBank/DDBJ whole genome shotgun (WGS) entry which is preliminary data.</text>
</comment>
<protein>
    <submittedName>
        <fullName evidence="1">Uncharacterized protein</fullName>
    </submittedName>
</protein>
<dbReference type="EMBL" id="BGPR01008245">
    <property type="protein sequence ID" value="GBN32491.1"/>
    <property type="molecule type" value="Genomic_DNA"/>
</dbReference>
<evidence type="ECO:0000313" key="1">
    <source>
        <dbReference type="EMBL" id="GBN32491.1"/>
    </source>
</evidence>
<dbReference type="AlphaFoldDB" id="A0A4Y2MZB3"/>
<name>A0A4Y2MZB3_ARAVE</name>
<gene>
    <name evidence="1" type="ORF">AVEN_89337_1</name>
</gene>
<reference evidence="1 2" key="1">
    <citation type="journal article" date="2019" name="Sci. Rep.">
        <title>Orb-weaving spider Araneus ventricosus genome elucidates the spidroin gene catalogue.</title>
        <authorList>
            <person name="Kono N."/>
            <person name="Nakamura H."/>
            <person name="Ohtoshi R."/>
            <person name="Moran D.A.P."/>
            <person name="Shinohara A."/>
            <person name="Yoshida Y."/>
            <person name="Fujiwara M."/>
            <person name="Mori M."/>
            <person name="Tomita M."/>
            <person name="Arakawa K."/>
        </authorList>
    </citation>
    <scope>NUCLEOTIDE SEQUENCE [LARGE SCALE GENOMIC DNA]</scope>
</reference>
<sequence>MRIKVCVISWHSFQHTRFVEFGRLRPEPVLDVYLGLIITCKLLAGKKFLDEKTNGSRVELGPDYKEGGRIVPSEMNQAASSLRVRYAVARCHARTQYQKSADQAFCSVSCAVTFLMSHSKL</sequence>
<keyword evidence="2" id="KW-1185">Reference proteome</keyword>
<evidence type="ECO:0000313" key="2">
    <source>
        <dbReference type="Proteomes" id="UP000499080"/>
    </source>
</evidence>
<organism evidence="1 2">
    <name type="scientific">Araneus ventricosus</name>
    <name type="common">Orbweaver spider</name>
    <name type="synonym">Epeira ventricosa</name>
    <dbReference type="NCBI Taxonomy" id="182803"/>
    <lineage>
        <taxon>Eukaryota</taxon>
        <taxon>Metazoa</taxon>
        <taxon>Ecdysozoa</taxon>
        <taxon>Arthropoda</taxon>
        <taxon>Chelicerata</taxon>
        <taxon>Arachnida</taxon>
        <taxon>Araneae</taxon>
        <taxon>Araneomorphae</taxon>
        <taxon>Entelegynae</taxon>
        <taxon>Araneoidea</taxon>
        <taxon>Araneidae</taxon>
        <taxon>Araneus</taxon>
    </lineage>
</organism>